<dbReference type="InParanoid" id="Q7NIG9"/>
<dbReference type="Proteomes" id="UP000000557">
    <property type="component" value="Chromosome"/>
</dbReference>
<sequence>MNRRPLMLADNDLNSLIQALQSSDDNRAATALTVLIERPTADVRLLPHLEALLTRHSACVIARPFIFGELRLLAARALAEERGAAGILEPVQIEDAAQPLRTTEIELLGKEAGLKTRGGVAGILDAYNQLNALGKLPRKAVNYDPQVLARDAGIRREIREKRAN</sequence>
<protein>
    <submittedName>
        <fullName evidence="1">Glr2214 protein</fullName>
    </submittedName>
</protein>
<keyword evidence="2" id="KW-1185">Reference proteome</keyword>
<evidence type="ECO:0000313" key="2">
    <source>
        <dbReference type="Proteomes" id="UP000000557"/>
    </source>
</evidence>
<name>Q7NIG9_GLOVI</name>
<organism evidence="1 2">
    <name type="scientific">Gloeobacter violaceus (strain ATCC 29082 / PCC 7421)</name>
    <dbReference type="NCBI Taxonomy" id="251221"/>
    <lineage>
        <taxon>Bacteria</taxon>
        <taxon>Bacillati</taxon>
        <taxon>Cyanobacteriota</taxon>
        <taxon>Cyanophyceae</taxon>
        <taxon>Gloeobacterales</taxon>
        <taxon>Gloeobacteraceae</taxon>
        <taxon>Gloeobacter</taxon>
    </lineage>
</organism>
<accession>Q7NIG9</accession>
<dbReference type="STRING" id="251221.gene:10759709"/>
<dbReference type="EnsemblBacteria" id="BAC90155">
    <property type="protein sequence ID" value="BAC90155"/>
    <property type="gene ID" value="BAC90155"/>
</dbReference>
<dbReference type="HOGENOM" id="CLU_1641351_0_0_3"/>
<reference evidence="1 2" key="1">
    <citation type="journal article" date="2003" name="DNA Res.">
        <title>Complete genome structure of Gloeobacter violaceus PCC 7421, a cyanobacterium that lacks thylakoids.</title>
        <authorList>
            <person name="Nakamura Y."/>
            <person name="Kaneko T."/>
            <person name="Sato S."/>
            <person name="Mimuro M."/>
            <person name="Miyashita H."/>
            <person name="Tsuchiya T."/>
            <person name="Sasamoto S."/>
            <person name="Watanabe A."/>
            <person name="Kawashima K."/>
            <person name="Kishida Y."/>
            <person name="Kiyokawa C."/>
            <person name="Kohara M."/>
            <person name="Matsumoto M."/>
            <person name="Matsuno A."/>
            <person name="Nakazaki N."/>
            <person name="Shimpo S."/>
            <person name="Takeuchi C."/>
            <person name="Yamada M."/>
            <person name="Tabata S."/>
        </authorList>
    </citation>
    <scope>NUCLEOTIDE SEQUENCE [LARGE SCALE GENOMIC DNA]</scope>
    <source>
        <strain evidence="2">ATCC 29082 / PCC 7421</strain>
    </source>
</reference>
<dbReference type="eggNOG" id="ENOG502ZI6D">
    <property type="taxonomic scope" value="Bacteria"/>
</dbReference>
<proteinExistence type="predicted"/>
<dbReference type="EMBL" id="BA000045">
    <property type="protein sequence ID" value="BAC90155.1"/>
    <property type="molecule type" value="Genomic_DNA"/>
</dbReference>
<evidence type="ECO:0000313" key="1">
    <source>
        <dbReference type="EMBL" id="BAC90155.1"/>
    </source>
</evidence>
<dbReference type="KEGG" id="gvi:glr2214"/>
<dbReference type="AlphaFoldDB" id="Q7NIG9"/>
<reference evidence="1 2" key="2">
    <citation type="journal article" date="2003" name="DNA Res.">
        <title>Complete genome structure of Gloeobacter violaceus PCC 7421, a cyanobacterium that lacks thylakoids (supplement).</title>
        <authorList>
            <person name="Nakamura Y."/>
            <person name="Kaneko T."/>
            <person name="Sato S."/>
            <person name="Mimuro M."/>
            <person name="Miyashita H."/>
            <person name="Tsuchiya T."/>
            <person name="Sasamoto S."/>
            <person name="Watanabe A."/>
            <person name="Kawashima K."/>
            <person name="Kishida Y."/>
            <person name="Kiyokawa C."/>
            <person name="Kohara M."/>
            <person name="Matsumoto M."/>
            <person name="Matsuno A."/>
            <person name="Nakazaki N."/>
            <person name="Shimpo S."/>
            <person name="Takeuchi C."/>
            <person name="Yamada M."/>
            <person name="Tabata S."/>
        </authorList>
    </citation>
    <scope>NUCLEOTIDE SEQUENCE [LARGE SCALE GENOMIC DNA]</scope>
    <source>
        <strain evidence="2">ATCC 29082 / PCC 7421</strain>
    </source>
</reference>
<gene>
    <name evidence="1" type="ordered locus">glr2214</name>
</gene>